<comment type="caution">
    <text evidence="2">The sequence shown here is derived from an EMBL/GenBank/DDBJ whole genome shotgun (WGS) entry which is preliminary data.</text>
</comment>
<dbReference type="AlphaFoldDB" id="A0A3L7AFJ4"/>
<protein>
    <submittedName>
        <fullName evidence="2">Uncharacterized protein</fullName>
    </submittedName>
</protein>
<dbReference type="EMBL" id="RCTF01000008">
    <property type="protein sequence ID" value="RLP78478.1"/>
    <property type="molecule type" value="Genomic_DNA"/>
</dbReference>
<reference evidence="2 3" key="1">
    <citation type="submission" date="2018-10" db="EMBL/GenBank/DDBJ databases">
        <title>Xanthobacter tagetidis genome sequencing and assembly.</title>
        <authorList>
            <person name="Maclea K.S."/>
            <person name="Goen A.E."/>
            <person name="Fatima S.A."/>
        </authorList>
    </citation>
    <scope>NUCLEOTIDE SEQUENCE [LARGE SCALE GENOMIC DNA]</scope>
    <source>
        <strain evidence="2 3">ATCC 700314</strain>
    </source>
</reference>
<evidence type="ECO:0000256" key="1">
    <source>
        <dbReference type="SAM" id="SignalP"/>
    </source>
</evidence>
<name>A0A3L7AFJ4_9HYPH</name>
<accession>A0A3L7AFJ4</accession>
<dbReference type="Proteomes" id="UP000269692">
    <property type="component" value="Unassembled WGS sequence"/>
</dbReference>
<feature type="signal peptide" evidence="1">
    <location>
        <begin position="1"/>
        <end position="24"/>
    </location>
</feature>
<sequence length="165" mass="17176">MLVACRRAFAILALCAASATGAAAQSLPTLQEYPLRERVFGPGGAFFPDYVTPSYSGITYVTGNGAGTKGAIFAAGTTDYNCQQTQVPTIQVLSAPARGRVTMGYGAFVATGRDGGAMNPCMGRAMKGVVVRYKGPAAPGDKVVLRVTYPTMGAWYDHVVPVSGR</sequence>
<evidence type="ECO:0000313" key="3">
    <source>
        <dbReference type="Proteomes" id="UP000269692"/>
    </source>
</evidence>
<feature type="chain" id="PRO_5018019893" evidence="1">
    <location>
        <begin position="25"/>
        <end position="165"/>
    </location>
</feature>
<gene>
    <name evidence="2" type="ORF">D9R14_11790</name>
</gene>
<proteinExistence type="predicted"/>
<organism evidence="2 3">
    <name type="scientific">Xanthobacter tagetidis</name>
    <dbReference type="NCBI Taxonomy" id="60216"/>
    <lineage>
        <taxon>Bacteria</taxon>
        <taxon>Pseudomonadati</taxon>
        <taxon>Pseudomonadota</taxon>
        <taxon>Alphaproteobacteria</taxon>
        <taxon>Hyphomicrobiales</taxon>
        <taxon>Xanthobacteraceae</taxon>
        <taxon>Xanthobacter</taxon>
    </lineage>
</organism>
<keyword evidence="3" id="KW-1185">Reference proteome</keyword>
<keyword evidence="1" id="KW-0732">Signal</keyword>
<dbReference type="OrthoDB" id="8454089at2"/>
<evidence type="ECO:0000313" key="2">
    <source>
        <dbReference type="EMBL" id="RLP78478.1"/>
    </source>
</evidence>
<dbReference type="RefSeq" id="WP_121623530.1">
    <property type="nucleotide sequence ID" value="NZ_JACIIW010000001.1"/>
</dbReference>